<dbReference type="EMBL" id="BOMB01000034">
    <property type="protein sequence ID" value="GID14887.1"/>
    <property type="molecule type" value="Genomic_DNA"/>
</dbReference>
<feature type="compositionally biased region" description="Basic residues" evidence="1">
    <location>
        <begin position="10"/>
        <end position="21"/>
    </location>
</feature>
<dbReference type="Proteomes" id="UP000612808">
    <property type="component" value="Unassembled WGS sequence"/>
</dbReference>
<name>A0A8J3NF63_9ACTN</name>
<evidence type="ECO:0000313" key="2">
    <source>
        <dbReference type="EMBL" id="GID14887.1"/>
    </source>
</evidence>
<gene>
    <name evidence="2" type="ORF">Aru02nite_57760</name>
</gene>
<protein>
    <recommendedName>
        <fullName evidence="4">ATP/GTP-binding protein</fullName>
    </recommendedName>
</protein>
<proteinExistence type="predicted"/>
<evidence type="ECO:0000313" key="3">
    <source>
        <dbReference type="Proteomes" id="UP000612808"/>
    </source>
</evidence>
<sequence>MGGDGCYYKPTKRPAGRKQPKGRGGWYERVCTNSGNGWNTQFGGPQWIPGNPPKKIELSPQELAAIAVEQLAIPAPRVVMNPRAVTLVGVPVWWWVTAWAPVSKTASAGGVRVTATASPVRVVWSSSDGAQITCTGPGTPWRAGTDPTAASPDCGHTFTRSSATQPGRRFTVTATMVWQVRWRGAGHSGTVNDLSTSDSTRIRVLESQAINTS</sequence>
<reference evidence="2" key="1">
    <citation type="submission" date="2021-01" db="EMBL/GenBank/DDBJ databases">
        <title>Whole genome shotgun sequence of Actinocatenispora rupis NBRC 107355.</title>
        <authorList>
            <person name="Komaki H."/>
            <person name="Tamura T."/>
        </authorList>
    </citation>
    <scope>NUCLEOTIDE SEQUENCE</scope>
    <source>
        <strain evidence="2">NBRC 107355</strain>
    </source>
</reference>
<accession>A0A8J3NF63</accession>
<dbReference type="RefSeq" id="WP_203662904.1">
    <property type="nucleotide sequence ID" value="NZ_BOMB01000034.1"/>
</dbReference>
<comment type="caution">
    <text evidence="2">The sequence shown here is derived from an EMBL/GenBank/DDBJ whole genome shotgun (WGS) entry which is preliminary data.</text>
</comment>
<feature type="region of interest" description="Disordered" evidence="1">
    <location>
        <begin position="1"/>
        <end position="25"/>
    </location>
</feature>
<organism evidence="2 3">
    <name type="scientific">Actinocatenispora rupis</name>
    <dbReference type="NCBI Taxonomy" id="519421"/>
    <lineage>
        <taxon>Bacteria</taxon>
        <taxon>Bacillati</taxon>
        <taxon>Actinomycetota</taxon>
        <taxon>Actinomycetes</taxon>
        <taxon>Micromonosporales</taxon>
        <taxon>Micromonosporaceae</taxon>
        <taxon>Actinocatenispora</taxon>
    </lineage>
</organism>
<keyword evidence="3" id="KW-1185">Reference proteome</keyword>
<evidence type="ECO:0000256" key="1">
    <source>
        <dbReference type="SAM" id="MobiDB-lite"/>
    </source>
</evidence>
<evidence type="ECO:0008006" key="4">
    <source>
        <dbReference type="Google" id="ProtNLM"/>
    </source>
</evidence>
<dbReference type="AlphaFoldDB" id="A0A8J3NF63"/>